<organism evidence="1 2">
    <name type="scientific">Prochlorococcus marinus (strain MIT 9515)</name>
    <dbReference type="NCBI Taxonomy" id="167542"/>
    <lineage>
        <taxon>Bacteria</taxon>
        <taxon>Bacillati</taxon>
        <taxon>Cyanobacteriota</taxon>
        <taxon>Cyanophyceae</taxon>
        <taxon>Synechococcales</taxon>
        <taxon>Prochlorococcaceae</taxon>
        <taxon>Prochlorococcus</taxon>
    </lineage>
</organism>
<reference evidence="1 2" key="1">
    <citation type="journal article" date="2007" name="PLoS Genet.">
        <title>Patterns and implications of gene gain and loss in the evolution of Prochlorococcus.</title>
        <authorList>
            <person name="Kettler G.C."/>
            <person name="Martiny A.C."/>
            <person name="Huang K."/>
            <person name="Zucker J."/>
            <person name="Coleman M.L."/>
            <person name="Rodrigue S."/>
            <person name="Chen F."/>
            <person name="Lapidus A."/>
            <person name="Ferriera S."/>
            <person name="Johnson J."/>
            <person name="Steglich C."/>
            <person name="Church G.M."/>
            <person name="Richardson P."/>
            <person name="Chisholm S.W."/>
        </authorList>
    </citation>
    <scope>NUCLEOTIDE SEQUENCE [LARGE SCALE GENOMIC DNA]</scope>
    <source>
        <strain evidence="1 2">MIT 9515</strain>
    </source>
</reference>
<sequence length="87" mass="10505">MEKLFIVCTFDCSFQYYEETIHRWVKEQGEGTVIDYELVKINDHKSHSFFTVSNLEEFSEILDSEWAREWDKANNCKDIVYKIELIE</sequence>
<dbReference type="EMBL" id="CP000552">
    <property type="protein sequence ID" value="ABM71636.1"/>
    <property type="molecule type" value="Genomic_DNA"/>
</dbReference>
<dbReference type="HOGENOM" id="CLU_164026_0_0_3"/>
<dbReference type="GeneID" id="60200522"/>
<dbReference type="KEGG" id="pmc:P9515_04271"/>
<proteinExistence type="predicted"/>
<dbReference type="Proteomes" id="UP000001589">
    <property type="component" value="Chromosome"/>
</dbReference>
<dbReference type="RefSeq" id="WP_011819744.1">
    <property type="nucleotide sequence ID" value="NC_008817.1"/>
</dbReference>
<evidence type="ECO:0000313" key="2">
    <source>
        <dbReference type="Proteomes" id="UP000001589"/>
    </source>
</evidence>
<protein>
    <submittedName>
        <fullName evidence="1">Uncharacterized protein</fullName>
    </submittedName>
</protein>
<name>A2BV25_PROM5</name>
<accession>A2BV25</accession>
<dbReference type="OrthoDB" id="541215at2"/>
<dbReference type="AlphaFoldDB" id="A2BV25"/>
<gene>
    <name evidence="1" type="ordered locus">P9515_04271</name>
</gene>
<evidence type="ECO:0000313" key="1">
    <source>
        <dbReference type="EMBL" id="ABM71636.1"/>
    </source>
</evidence>